<dbReference type="Pfam" id="PF00078">
    <property type="entry name" value="RVT_1"/>
    <property type="match status" value="1"/>
</dbReference>
<name>C0L2U6_ARAHY</name>
<dbReference type="EMBL" id="FJ654703">
    <property type="protein sequence ID" value="ACN78484.1"/>
    <property type="molecule type" value="Genomic_DNA"/>
</dbReference>
<keyword evidence="2" id="KW-0695">RNA-directed DNA polymerase</keyword>
<feature type="domain" description="Reverse transcriptase" evidence="1">
    <location>
        <begin position="1"/>
        <end position="396"/>
    </location>
</feature>
<dbReference type="PANTHER" id="PTHR47027">
    <property type="entry name" value="REVERSE TRANSCRIPTASE DOMAIN-CONTAINING PROTEIN"/>
    <property type="match status" value="1"/>
</dbReference>
<dbReference type="InterPro" id="IPR043128">
    <property type="entry name" value="Rev_trsase/Diguanyl_cyclase"/>
</dbReference>
<sequence>MWREMTEVIRRTTKESFGESKGIGPRDKESWWKNASVQEKIKKETKVAVSEARTRAYEGLYQSLGTKEREKGIYRIAKSRERRTRDLDQVKCINDKDGEVLAQTEKINEEEDQNFYYYRRIRDFEVKEALKQMKNGRALEKKMCGYADLRIRSADIIAKSAIRSYHSADRIRSDSSADRIISVKFGSNADNYREYADIIRSMCSPRKKSTLVPIYKNKGDIQSCGNYRAQAHEPYHEVMGKSDRTEVEKGDTSNRELIWFYARQIHHQSNILVKKDDGETQGGVTEEFPIGIGLHQGSSLSPYLFTLVLEVLTEHIQELVPWCMLFADDIVLMGESMEDLNKKLNLWREALKVYGLHISHSKTEYMENEDIRERVGVAPIVEKMVESRLWWFGHPKNPSTVSLHHPRKEWHTAASVALKVRHPSVYLASIVIQVFNPCSLSPIAAASSSSASVVFVCSAALPSPFVCRSRSPVRSAVVFVRVLRRSRSLGVHRSRSLAVHRSSSHPCSSGSHVALLQTLRPTRALHLAVELLSFVTAVSSLNPPPDNTLAQHQYSASNSATSDFYYNK</sequence>
<dbReference type="InterPro" id="IPR000477">
    <property type="entry name" value="RT_dom"/>
</dbReference>
<dbReference type="GO" id="GO:0003964">
    <property type="term" value="F:RNA-directed DNA polymerase activity"/>
    <property type="evidence" value="ECO:0007669"/>
    <property type="project" value="UniProtKB-KW"/>
</dbReference>
<proteinExistence type="predicted"/>
<dbReference type="PROSITE" id="PS50878">
    <property type="entry name" value="RT_POL"/>
    <property type="match status" value="1"/>
</dbReference>
<reference evidence="2" key="1">
    <citation type="submission" date="2009-01" db="EMBL/GenBank/DDBJ databases">
        <title>Characterization of an Arachis cardenasii introgression in peanut (A. hypogaea) carrying the root knot nematode resistance gene Rma.</title>
        <authorList>
            <person name="Nagy E.D."/>
            <person name="Taylor C.A."/>
            <person name="Knapp S.J."/>
        </authorList>
    </citation>
    <scope>NUCLEOTIDE SEQUENCE</scope>
</reference>
<keyword evidence="2" id="KW-0548">Nucleotidyltransferase</keyword>
<keyword evidence="2" id="KW-0808">Transferase</keyword>
<dbReference type="PANTHER" id="PTHR47027:SF28">
    <property type="entry name" value="ENDONUCLEASE-REVERSE TRANSCRIPTASE"/>
    <property type="match status" value="1"/>
</dbReference>
<dbReference type="InterPro" id="IPR043502">
    <property type="entry name" value="DNA/RNA_pol_sf"/>
</dbReference>
<dbReference type="AlphaFoldDB" id="C0L2U6"/>
<accession>C0L2U6</accession>
<organism evidence="2">
    <name type="scientific">Arachis hypogaea</name>
    <name type="common">Peanut</name>
    <dbReference type="NCBI Taxonomy" id="3818"/>
    <lineage>
        <taxon>Eukaryota</taxon>
        <taxon>Viridiplantae</taxon>
        <taxon>Streptophyta</taxon>
        <taxon>Embryophyta</taxon>
        <taxon>Tracheophyta</taxon>
        <taxon>Spermatophyta</taxon>
        <taxon>Magnoliopsida</taxon>
        <taxon>eudicotyledons</taxon>
        <taxon>Gunneridae</taxon>
        <taxon>Pentapetalae</taxon>
        <taxon>rosids</taxon>
        <taxon>fabids</taxon>
        <taxon>Fabales</taxon>
        <taxon>Fabaceae</taxon>
        <taxon>Papilionoideae</taxon>
        <taxon>50 kb inversion clade</taxon>
        <taxon>dalbergioids sensu lato</taxon>
        <taxon>Dalbergieae</taxon>
        <taxon>Pterocarpus clade</taxon>
        <taxon>Arachis</taxon>
    </lineage>
</organism>
<dbReference type="SUPFAM" id="SSF56672">
    <property type="entry name" value="DNA/RNA polymerases"/>
    <property type="match status" value="1"/>
</dbReference>
<dbReference type="Gene3D" id="3.30.70.270">
    <property type="match status" value="1"/>
</dbReference>
<evidence type="ECO:0000313" key="2">
    <source>
        <dbReference type="EMBL" id="ACN78484.1"/>
    </source>
</evidence>
<evidence type="ECO:0000259" key="1">
    <source>
        <dbReference type="PROSITE" id="PS50878"/>
    </source>
</evidence>
<protein>
    <submittedName>
        <fullName evidence="2">Putative RNA-directed DNA polymerase</fullName>
    </submittedName>
</protein>